<dbReference type="RefSeq" id="XP_018184456.1">
    <property type="nucleotide sequence ID" value="XM_018335574.1"/>
</dbReference>
<evidence type="ECO:0000313" key="7">
    <source>
        <dbReference type="EMBL" id="KZF18901.1"/>
    </source>
</evidence>
<keyword evidence="8" id="KW-1185">Reference proteome</keyword>
<dbReference type="CDD" id="cd07722">
    <property type="entry name" value="LACTB2-like_MBL-fold"/>
    <property type="match status" value="1"/>
</dbReference>
<dbReference type="InParanoid" id="A0A164ZBL1"/>
<dbReference type="Proteomes" id="UP000076632">
    <property type="component" value="Unassembled WGS sequence"/>
</dbReference>
<dbReference type="OMA" id="GDHVMAW"/>
<dbReference type="InterPro" id="IPR036866">
    <property type="entry name" value="RibonucZ/Hydroxyglut_hydro"/>
</dbReference>
<dbReference type="PANTHER" id="PTHR23131:SF0">
    <property type="entry name" value="ENDORIBONUCLEASE LACTB2"/>
    <property type="match status" value="1"/>
</dbReference>
<evidence type="ECO:0000256" key="1">
    <source>
        <dbReference type="ARBA" id="ARBA00001947"/>
    </source>
</evidence>
<dbReference type="GeneID" id="28900711"/>
<accession>A0A164ZBL1</accession>
<evidence type="ECO:0000256" key="5">
    <source>
        <dbReference type="ARBA" id="ARBA00022833"/>
    </source>
</evidence>
<proteinExistence type="inferred from homology"/>
<comment type="similarity">
    <text evidence="2">Belongs to the metallo-beta-lactamase superfamily. Glyoxalase II family.</text>
</comment>
<keyword evidence="4 7" id="KW-0378">Hydrolase</keyword>
<protein>
    <submittedName>
        <fullName evidence="7">Metallo-hydrolase/oxidoreductase</fullName>
    </submittedName>
</protein>
<dbReference type="Gene3D" id="1.10.10.10">
    <property type="entry name" value="Winged helix-like DNA-binding domain superfamily/Winged helix DNA-binding domain"/>
    <property type="match status" value="1"/>
</dbReference>
<dbReference type="InterPro" id="IPR001279">
    <property type="entry name" value="Metallo-B-lactamas"/>
</dbReference>
<dbReference type="GO" id="GO:0046872">
    <property type="term" value="F:metal ion binding"/>
    <property type="evidence" value="ECO:0007669"/>
    <property type="project" value="UniProtKB-KW"/>
</dbReference>
<organism evidence="7 8">
    <name type="scientific">Xylona heveae (strain CBS 132557 / TC161)</name>
    <dbReference type="NCBI Taxonomy" id="1328760"/>
    <lineage>
        <taxon>Eukaryota</taxon>
        <taxon>Fungi</taxon>
        <taxon>Dikarya</taxon>
        <taxon>Ascomycota</taxon>
        <taxon>Pezizomycotina</taxon>
        <taxon>Xylonomycetes</taxon>
        <taxon>Xylonales</taxon>
        <taxon>Xylonaceae</taxon>
        <taxon>Xylona</taxon>
    </lineage>
</organism>
<dbReference type="SMART" id="SM00849">
    <property type="entry name" value="Lactamase_B"/>
    <property type="match status" value="1"/>
</dbReference>
<reference evidence="7 8" key="1">
    <citation type="journal article" date="2016" name="Fungal Biol.">
        <title>The genome of Xylona heveae provides a window into fungal endophytism.</title>
        <authorList>
            <person name="Gazis R."/>
            <person name="Kuo A."/>
            <person name="Riley R."/>
            <person name="LaButti K."/>
            <person name="Lipzen A."/>
            <person name="Lin J."/>
            <person name="Amirebrahimi M."/>
            <person name="Hesse C.N."/>
            <person name="Spatafora J.W."/>
            <person name="Henrissat B."/>
            <person name="Hainaut M."/>
            <person name="Grigoriev I.V."/>
            <person name="Hibbett D.S."/>
        </authorList>
    </citation>
    <scope>NUCLEOTIDE SEQUENCE [LARGE SCALE GENOMIC DNA]</scope>
    <source>
        <strain evidence="7 8">TC161</strain>
    </source>
</reference>
<dbReference type="Pfam" id="PF17778">
    <property type="entry name" value="WHD_BLACT"/>
    <property type="match status" value="1"/>
</dbReference>
<dbReference type="InterPro" id="IPR047921">
    <property type="entry name" value="LACTB2-like_MBL-fold"/>
</dbReference>
<dbReference type="FunFam" id="3.60.15.10:FF:000041">
    <property type="entry name" value="Metallo-beta-lactamase domain protein"/>
    <property type="match status" value="1"/>
</dbReference>
<dbReference type="GO" id="GO:0016787">
    <property type="term" value="F:hydrolase activity"/>
    <property type="evidence" value="ECO:0007669"/>
    <property type="project" value="UniProtKB-KW"/>
</dbReference>
<comment type="cofactor">
    <cofactor evidence="1">
        <name>Zn(2+)</name>
        <dbReference type="ChEBI" id="CHEBI:29105"/>
    </cofactor>
</comment>
<evidence type="ECO:0000256" key="3">
    <source>
        <dbReference type="ARBA" id="ARBA00022723"/>
    </source>
</evidence>
<dbReference type="Gene3D" id="3.60.15.10">
    <property type="entry name" value="Ribonuclease Z/Hydroxyacylglutathione hydrolase-like"/>
    <property type="match status" value="1"/>
</dbReference>
<sequence>MASNLITLPDIQRLSNRVIRILGANPGKFTLQGTNTYLVGTGARRWLIDTGEGTTKWFDLLKHVLTSERATVEAAILTHWHRDHVGGVSDLISLSPDVKVYKHQPGPRELDVEDNQTFNLEGATLRVVLSPGHTTDHVAVVLEEEKAIFTGDSVLGHGTAVFEELGTYLLSLQKMSNQFCNRAYPGHGDIIEDCRARIAEYIQHRYQREHQVIEILSSAPGNEFWSPEQIVKIIYKDVPNNLHLAAERGVLLILKKLELDGIAVKESSTNRWRYQNTKLSPQTEV</sequence>
<dbReference type="GO" id="GO:0044550">
    <property type="term" value="P:secondary metabolite biosynthetic process"/>
    <property type="evidence" value="ECO:0007669"/>
    <property type="project" value="TreeGrafter"/>
</dbReference>
<evidence type="ECO:0000313" key="8">
    <source>
        <dbReference type="Proteomes" id="UP000076632"/>
    </source>
</evidence>
<dbReference type="AlphaFoldDB" id="A0A164ZBL1"/>
<dbReference type="OrthoDB" id="17458at2759"/>
<evidence type="ECO:0000256" key="4">
    <source>
        <dbReference type="ARBA" id="ARBA00022801"/>
    </source>
</evidence>
<dbReference type="PANTHER" id="PTHR23131">
    <property type="entry name" value="ENDORIBONUCLEASE LACTB2"/>
    <property type="match status" value="1"/>
</dbReference>
<dbReference type="InterPro" id="IPR036388">
    <property type="entry name" value="WH-like_DNA-bd_sf"/>
</dbReference>
<keyword evidence="5" id="KW-0862">Zinc</keyword>
<dbReference type="FunFam" id="1.10.10.10:FF:000328">
    <property type="entry name" value="Lactamase beta 2"/>
    <property type="match status" value="1"/>
</dbReference>
<evidence type="ECO:0000259" key="6">
    <source>
        <dbReference type="SMART" id="SM00849"/>
    </source>
</evidence>
<keyword evidence="3" id="KW-0479">Metal-binding</keyword>
<dbReference type="InterPro" id="IPR050662">
    <property type="entry name" value="Sec-metab_biosynth-thioest"/>
</dbReference>
<feature type="domain" description="Metallo-beta-lactamase" evidence="6">
    <location>
        <begin position="33"/>
        <end position="187"/>
    </location>
</feature>
<gene>
    <name evidence="7" type="ORF">L228DRAFT_271799</name>
</gene>
<dbReference type="STRING" id="1328760.A0A164ZBL1"/>
<dbReference type="EMBL" id="KV407469">
    <property type="protein sequence ID" value="KZF18901.1"/>
    <property type="molecule type" value="Genomic_DNA"/>
</dbReference>
<dbReference type="InterPro" id="IPR041516">
    <property type="entry name" value="LACTB2_WH"/>
</dbReference>
<name>A0A164ZBL1_XYLHT</name>
<dbReference type="SUPFAM" id="SSF56281">
    <property type="entry name" value="Metallo-hydrolase/oxidoreductase"/>
    <property type="match status" value="1"/>
</dbReference>
<dbReference type="Pfam" id="PF00753">
    <property type="entry name" value="Lactamase_B"/>
    <property type="match status" value="2"/>
</dbReference>
<evidence type="ECO:0000256" key="2">
    <source>
        <dbReference type="ARBA" id="ARBA00006759"/>
    </source>
</evidence>